<dbReference type="RefSeq" id="WP_155667307.1">
    <property type="nucleotide sequence ID" value="NZ_WOCA01000002.1"/>
</dbReference>
<comment type="caution">
    <text evidence="1">The sequence shown here is derived from an EMBL/GenBank/DDBJ whole genome shotgun (WGS) entry which is preliminary data.</text>
</comment>
<proteinExistence type="predicted"/>
<evidence type="ECO:0000313" key="1">
    <source>
        <dbReference type="EMBL" id="MUK87532.1"/>
    </source>
</evidence>
<dbReference type="Proteomes" id="UP000469125">
    <property type="component" value="Unassembled WGS sequence"/>
</dbReference>
<reference evidence="1 2" key="1">
    <citation type="submission" date="2019-11" db="EMBL/GenBank/DDBJ databases">
        <authorList>
            <person name="Li X."/>
        </authorList>
    </citation>
    <scope>NUCLEOTIDE SEQUENCE [LARGE SCALE GENOMIC DNA]</scope>
    <source>
        <strain evidence="1 2">L9</strain>
    </source>
</reference>
<organism evidence="1 2">
    <name type="scientific">Ornithinibacillus caprae</name>
    <dbReference type="NCBI Taxonomy" id="2678566"/>
    <lineage>
        <taxon>Bacteria</taxon>
        <taxon>Bacillati</taxon>
        <taxon>Bacillota</taxon>
        <taxon>Bacilli</taxon>
        <taxon>Bacillales</taxon>
        <taxon>Bacillaceae</taxon>
        <taxon>Ornithinibacillus</taxon>
    </lineage>
</organism>
<gene>
    <name evidence="1" type="ORF">GMD78_03840</name>
</gene>
<keyword evidence="2" id="KW-1185">Reference proteome</keyword>
<name>A0A6N8FCY8_9BACI</name>
<sequence>MKRNGSCLDCGKIDSLLNNLCEDCYEKEAKLVKQVKTFLTNNPNSNAIDISLETGIAIDKITRLIKKGTLR</sequence>
<evidence type="ECO:0000313" key="2">
    <source>
        <dbReference type="Proteomes" id="UP000469125"/>
    </source>
</evidence>
<dbReference type="AlphaFoldDB" id="A0A6N8FCY8"/>
<dbReference type="EMBL" id="WOCA01000002">
    <property type="protein sequence ID" value="MUK87532.1"/>
    <property type="molecule type" value="Genomic_DNA"/>
</dbReference>
<protein>
    <submittedName>
        <fullName evidence="1">Uncharacterized protein</fullName>
    </submittedName>
</protein>
<accession>A0A6N8FCY8</accession>